<dbReference type="Pfam" id="PF01614">
    <property type="entry name" value="IclR_C"/>
    <property type="match status" value="1"/>
</dbReference>
<dbReference type="InterPro" id="IPR029016">
    <property type="entry name" value="GAF-like_dom_sf"/>
</dbReference>
<dbReference type="InterPro" id="IPR014757">
    <property type="entry name" value="Tscrpt_reg_IclR_C"/>
</dbReference>
<evidence type="ECO:0000256" key="2">
    <source>
        <dbReference type="ARBA" id="ARBA00023125"/>
    </source>
</evidence>
<dbReference type="EMBL" id="CP144913">
    <property type="protein sequence ID" value="WXB76486.1"/>
    <property type="molecule type" value="Genomic_DNA"/>
</dbReference>
<dbReference type="PANTHER" id="PTHR30136:SF24">
    <property type="entry name" value="HTH-TYPE TRANSCRIPTIONAL REPRESSOR ALLR"/>
    <property type="match status" value="1"/>
</dbReference>
<keyword evidence="2" id="KW-0238">DNA-binding</keyword>
<dbReference type="SUPFAM" id="SSF55781">
    <property type="entry name" value="GAF domain-like"/>
    <property type="match status" value="1"/>
</dbReference>
<evidence type="ECO:0000313" key="6">
    <source>
        <dbReference type="EMBL" id="WXB76486.1"/>
    </source>
</evidence>
<proteinExistence type="predicted"/>
<protein>
    <submittedName>
        <fullName evidence="6">IclR family transcriptional regulator</fullName>
    </submittedName>
</protein>
<dbReference type="SUPFAM" id="SSF46785">
    <property type="entry name" value="Winged helix' DNA-binding domain"/>
    <property type="match status" value="1"/>
</dbReference>
<dbReference type="PROSITE" id="PS51078">
    <property type="entry name" value="ICLR_ED"/>
    <property type="match status" value="1"/>
</dbReference>
<dbReference type="SMART" id="SM00346">
    <property type="entry name" value="HTH_ICLR"/>
    <property type="match status" value="1"/>
</dbReference>
<evidence type="ECO:0000256" key="3">
    <source>
        <dbReference type="ARBA" id="ARBA00023163"/>
    </source>
</evidence>
<keyword evidence="3" id="KW-0804">Transcription</keyword>
<dbReference type="Pfam" id="PF09339">
    <property type="entry name" value="HTH_IclR"/>
    <property type="match status" value="1"/>
</dbReference>
<reference evidence="6 7" key="1">
    <citation type="submission" date="2024-02" db="EMBL/GenBank/DDBJ databases">
        <title>Janibacter sp. nov., isolated from gut of marine sandworm.</title>
        <authorList>
            <person name="Kim B."/>
            <person name="Jun M.O."/>
            <person name="Shin N.-R."/>
        </authorList>
    </citation>
    <scope>NUCLEOTIDE SEQUENCE [LARGE SCALE GENOMIC DNA]</scope>
    <source>
        <strain evidence="6 7">A1S7</strain>
    </source>
</reference>
<evidence type="ECO:0000313" key="7">
    <source>
        <dbReference type="Proteomes" id="UP001382727"/>
    </source>
</evidence>
<keyword evidence="7" id="KW-1185">Reference proteome</keyword>
<dbReference type="InterPro" id="IPR036388">
    <property type="entry name" value="WH-like_DNA-bd_sf"/>
</dbReference>
<evidence type="ECO:0000259" key="4">
    <source>
        <dbReference type="PROSITE" id="PS51077"/>
    </source>
</evidence>
<dbReference type="RefSeq" id="WP_338749507.1">
    <property type="nucleotide sequence ID" value="NZ_CP144913.1"/>
</dbReference>
<dbReference type="Gene3D" id="1.10.10.10">
    <property type="entry name" value="Winged helix-like DNA-binding domain superfamily/Winged helix DNA-binding domain"/>
    <property type="match status" value="1"/>
</dbReference>
<dbReference type="InterPro" id="IPR050707">
    <property type="entry name" value="HTH_MetabolicPath_Reg"/>
</dbReference>
<dbReference type="PANTHER" id="PTHR30136">
    <property type="entry name" value="HELIX-TURN-HELIX TRANSCRIPTIONAL REGULATOR, ICLR FAMILY"/>
    <property type="match status" value="1"/>
</dbReference>
<name>A0ABZ2MHF2_9MICO</name>
<accession>A0ABZ2MHF2</accession>
<gene>
    <name evidence="6" type="ORF">V1351_00070</name>
</gene>
<feature type="domain" description="IclR-ED" evidence="5">
    <location>
        <begin position="78"/>
        <end position="261"/>
    </location>
</feature>
<sequence>MTTEVEHDGSDRRNYVASVIKACTVVEALAGGEAEYTLAEVAESSDLGKTTVHRLLASLQRVGWVERGPRNGYRLSLRMARLTHASLKQFSVRHEALPHLRTLAGEFGDTAFLLVPAGDDGALVVEMVEGNNPLKVNTVTIGATLPYHAGGGPAVMAALDDSLRERVLNGPRQAFTEFTDTSRAALEEKFSRIREQGYVFAKDDLNIGVAVVSGPVYGPDGAVTCTLSLGGAADHYDGDQLEKIITGVRAACAALSERLGAPALR</sequence>
<evidence type="ECO:0000259" key="5">
    <source>
        <dbReference type="PROSITE" id="PS51078"/>
    </source>
</evidence>
<dbReference type="InterPro" id="IPR005471">
    <property type="entry name" value="Tscrpt_reg_IclR_N"/>
</dbReference>
<keyword evidence="1" id="KW-0805">Transcription regulation</keyword>
<organism evidence="6 7">
    <name type="scientific">Janibacter alittae</name>
    <dbReference type="NCBI Taxonomy" id="3115209"/>
    <lineage>
        <taxon>Bacteria</taxon>
        <taxon>Bacillati</taxon>
        <taxon>Actinomycetota</taxon>
        <taxon>Actinomycetes</taxon>
        <taxon>Micrococcales</taxon>
        <taxon>Intrasporangiaceae</taxon>
        <taxon>Janibacter</taxon>
    </lineage>
</organism>
<feature type="domain" description="HTH iclR-type" evidence="4">
    <location>
        <begin position="16"/>
        <end position="77"/>
    </location>
</feature>
<dbReference type="PROSITE" id="PS51077">
    <property type="entry name" value="HTH_ICLR"/>
    <property type="match status" value="1"/>
</dbReference>
<dbReference type="InterPro" id="IPR036390">
    <property type="entry name" value="WH_DNA-bd_sf"/>
</dbReference>
<dbReference type="Proteomes" id="UP001382727">
    <property type="component" value="Chromosome"/>
</dbReference>
<evidence type="ECO:0000256" key="1">
    <source>
        <dbReference type="ARBA" id="ARBA00023015"/>
    </source>
</evidence>
<dbReference type="Gene3D" id="3.30.450.40">
    <property type="match status" value="1"/>
</dbReference>